<gene>
    <name evidence="2" type="ORF">ACFPIK_00790</name>
</gene>
<evidence type="ECO:0000313" key="3">
    <source>
        <dbReference type="Proteomes" id="UP001596163"/>
    </source>
</evidence>
<sequence>MSKTKFLLFWNTWGAISIAMITWLPWRFQVNDDVIMMWLVSGAYTGTPEPFAVFIHPVLSWMFSKLYTAGPSIYWYESLWFLTIYFSFALLIKSVSQIHTSELFRNLLAFFILLISLHLSIFPQFTLVAGFAAFSSLVILTGKESKLLWRLAFVLLSLGIMIRWESTVLIGLGFIFCSIFTFPFSFRIRISKPIIRIVLLFISLIGSKSIYEINSPYAEFLKFNRIRAAVIDHPVFYQEILEKKIPESSELYFFSRWYFEDSGISETDLQEKKKSLDLSFFTFDYALNSLKRLWRFQKVEAYKSALILGILFFYFLLIRKKHSLILFGSFWLLFLLIFNHFFLIQGRVIFLFFLCFLVPLFKLGQIDIHRNASIGLFLFFMITFGIHLSNFLKEGRGRKVMDSELVSLQSRLNPSVPVLIEGYHEHNLGFRFSSLNPVPFLSTGWISRSEFQKKALKRLNLSSFANIQEYALITPTTNTEIVFPDYMDHAFGSFVQTDSVQTANFIFLQYKKR</sequence>
<dbReference type="RefSeq" id="WP_377911210.1">
    <property type="nucleotide sequence ID" value="NZ_JBHSKS010000001.1"/>
</dbReference>
<feature type="transmembrane region" description="Helical" evidence="1">
    <location>
        <begin position="372"/>
        <end position="392"/>
    </location>
</feature>
<proteinExistence type="predicted"/>
<accession>A0ABW0BR77</accession>
<organism evidence="2 3">
    <name type="scientific">Algoriphagus aquatilis</name>
    <dbReference type="NCBI Taxonomy" id="490186"/>
    <lineage>
        <taxon>Bacteria</taxon>
        <taxon>Pseudomonadati</taxon>
        <taxon>Bacteroidota</taxon>
        <taxon>Cytophagia</taxon>
        <taxon>Cytophagales</taxon>
        <taxon>Cyclobacteriaceae</taxon>
        <taxon>Algoriphagus</taxon>
    </lineage>
</organism>
<dbReference type="EMBL" id="JBHSKS010000001">
    <property type="protein sequence ID" value="MFC5190284.1"/>
    <property type="molecule type" value="Genomic_DNA"/>
</dbReference>
<feature type="transmembrane region" description="Helical" evidence="1">
    <location>
        <begin position="73"/>
        <end position="95"/>
    </location>
</feature>
<protein>
    <recommendedName>
        <fullName evidence="4">Glycosyltransferase RgtA/B/C/D-like domain-containing protein</fullName>
    </recommendedName>
</protein>
<feature type="transmembrane region" description="Helical" evidence="1">
    <location>
        <begin position="107"/>
        <end position="140"/>
    </location>
</feature>
<comment type="caution">
    <text evidence="2">The sequence shown here is derived from an EMBL/GenBank/DDBJ whole genome shotgun (WGS) entry which is preliminary data.</text>
</comment>
<feature type="transmembrane region" description="Helical" evidence="1">
    <location>
        <begin position="301"/>
        <end position="318"/>
    </location>
</feature>
<name>A0ABW0BR77_9BACT</name>
<feature type="transmembrane region" description="Helical" evidence="1">
    <location>
        <begin position="38"/>
        <end position="61"/>
    </location>
</feature>
<evidence type="ECO:0000313" key="2">
    <source>
        <dbReference type="EMBL" id="MFC5190284.1"/>
    </source>
</evidence>
<feature type="transmembrane region" description="Helical" evidence="1">
    <location>
        <begin position="330"/>
        <end position="360"/>
    </location>
</feature>
<keyword evidence="1" id="KW-0472">Membrane</keyword>
<reference evidence="3" key="1">
    <citation type="journal article" date="2019" name="Int. J. Syst. Evol. Microbiol.">
        <title>The Global Catalogue of Microorganisms (GCM) 10K type strain sequencing project: providing services to taxonomists for standard genome sequencing and annotation.</title>
        <authorList>
            <consortium name="The Broad Institute Genomics Platform"/>
            <consortium name="The Broad Institute Genome Sequencing Center for Infectious Disease"/>
            <person name="Wu L."/>
            <person name="Ma J."/>
        </authorList>
    </citation>
    <scope>NUCLEOTIDE SEQUENCE [LARGE SCALE GENOMIC DNA]</scope>
    <source>
        <strain evidence="3">CGMCC 1.7030</strain>
    </source>
</reference>
<evidence type="ECO:0008006" key="4">
    <source>
        <dbReference type="Google" id="ProtNLM"/>
    </source>
</evidence>
<keyword evidence="1" id="KW-0812">Transmembrane</keyword>
<feature type="transmembrane region" description="Helical" evidence="1">
    <location>
        <begin position="168"/>
        <end position="186"/>
    </location>
</feature>
<evidence type="ECO:0000256" key="1">
    <source>
        <dbReference type="SAM" id="Phobius"/>
    </source>
</evidence>
<keyword evidence="3" id="KW-1185">Reference proteome</keyword>
<dbReference type="Proteomes" id="UP001596163">
    <property type="component" value="Unassembled WGS sequence"/>
</dbReference>
<keyword evidence="1" id="KW-1133">Transmembrane helix</keyword>
<feature type="transmembrane region" description="Helical" evidence="1">
    <location>
        <begin position="147"/>
        <end position="162"/>
    </location>
</feature>
<feature type="transmembrane region" description="Helical" evidence="1">
    <location>
        <begin position="7"/>
        <end position="26"/>
    </location>
</feature>